<proteinExistence type="predicted"/>
<feature type="transmembrane region" description="Helical" evidence="6">
    <location>
        <begin position="346"/>
        <end position="366"/>
    </location>
</feature>
<feature type="transmembrane region" description="Helical" evidence="6">
    <location>
        <begin position="401"/>
        <end position="419"/>
    </location>
</feature>
<dbReference type="InterPro" id="IPR050833">
    <property type="entry name" value="Poly_Biosynth_Transport"/>
</dbReference>
<evidence type="ECO:0000256" key="6">
    <source>
        <dbReference type="SAM" id="Phobius"/>
    </source>
</evidence>
<sequence>MRILNPVIHILSANDFVKKVSILVSGTALSQFVAILAMPVLTRIYTPEQFGFYSIYLAILFSLSVIVSMQYEMAIPHPESDRDAFHILCTAMLFVVSVSISVFIFILYFQDVIANWMNVDHIRMNLLFIPISLLGLGTYQVFNVWLIRKESYPSMTKGKVTMNISQVVGQLTFGLLSFGSLGLVVGDVAGRVGGSSFLGKSMWRDLKEGVKGFSPKLLKQVSIRYKKFPMVSSISSIINELSLHLPLLFVAFSFGPKVAGLYMLAQRILTLPDALVGFSVKQVYLSESTKQARVSYESFRSLYWQTLKKMSWLGVIVIGCIALLSPLVFGMFFGDNWSESGSYVQVLAILYLFQLITGPTLINFYVLECQWLQIISETIRLIIIVGAAIVAHYFIQSTFITIAVLSIAASIGYLVLLYFSWYSMRLKLKGADGIG</sequence>
<accession>A0ABS9H163</accession>
<evidence type="ECO:0000313" key="8">
    <source>
        <dbReference type="Proteomes" id="UP001649381"/>
    </source>
</evidence>
<keyword evidence="5 6" id="KW-0472">Membrane</keyword>
<feature type="transmembrane region" description="Helical" evidence="6">
    <location>
        <begin position="20"/>
        <end position="41"/>
    </location>
</feature>
<feature type="transmembrane region" description="Helical" evidence="6">
    <location>
        <begin position="378"/>
        <end position="395"/>
    </location>
</feature>
<name>A0ABS9H163_9BACL</name>
<evidence type="ECO:0000256" key="3">
    <source>
        <dbReference type="ARBA" id="ARBA00022692"/>
    </source>
</evidence>
<evidence type="ECO:0000256" key="5">
    <source>
        <dbReference type="ARBA" id="ARBA00023136"/>
    </source>
</evidence>
<evidence type="ECO:0000313" key="7">
    <source>
        <dbReference type="EMBL" id="MCF6138732.1"/>
    </source>
</evidence>
<evidence type="ECO:0000256" key="2">
    <source>
        <dbReference type="ARBA" id="ARBA00022475"/>
    </source>
</evidence>
<feature type="transmembrane region" description="Helical" evidence="6">
    <location>
        <begin position="127"/>
        <end position="146"/>
    </location>
</feature>
<dbReference type="PANTHER" id="PTHR30250">
    <property type="entry name" value="PST FAMILY PREDICTED COLANIC ACID TRANSPORTER"/>
    <property type="match status" value="1"/>
</dbReference>
<keyword evidence="8" id="KW-1185">Reference proteome</keyword>
<evidence type="ECO:0000256" key="1">
    <source>
        <dbReference type="ARBA" id="ARBA00004651"/>
    </source>
</evidence>
<feature type="transmembrane region" description="Helical" evidence="6">
    <location>
        <begin position="167"/>
        <end position="186"/>
    </location>
</feature>
<dbReference type="RefSeq" id="WP_236336478.1">
    <property type="nucleotide sequence ID" value="NZ_JAKIJS010000001.1"/>
</dbReference>
<reference evidence="7 8" key="1">
    <citation type="submission" date="2022-01" db="EMBL/GenBank/DDBJ databases">
        <title>Alkalihalobacillus sp. EGI L200015, a novel bacterium isolated from a salt lake sediment.</title>
        <authorList>
            <person name="Gao L."/>
            <person name="Fang B.-Z."/>
            <person name="Li W.-J."/>
        </authorList>
    </citation>
    <scope>NUCLEOTIDE SEQUENCE [LARGE SCALE GENOMIC DNA]</scope>
    <source>
        <strain evidence="7 8">KCTC 12718</strain>
    </source>
</reference>
<keyword evidence="4 6" id="KW-1133">Transmembrane helix</keyword>
<feature type="transmembrane region" description="Helical" evidence="6">
    <location>
        <begin position="84"/>
        <end position="107"/>
    </location>
</feature>
<evidence type="ECO:0000256" key="4">
    <source>
        <dbReference type="ARBA" id="ARBA00022989"/>
    </source>
</evidence>
<protein>
    <submittedName>
        <fullName evidence="7">Lipopolysaccharide biosynthesis protein</fullName>
    </submittedName>
</protein>
<feature type="transmembrane region" description="Helical" evidence="6">
    <location>
        <begin position="53"/>
        <end position="72"/>
    </location>
</feature>
<keyword evidence="2" id="KW-1003">Cell membrane</keyword>
<comment type="caution">
    <text evidence="7">The sequence shown here is derived from an EMBL/GenBank/DDBJ whole genome shotgun (WGS) entry which is preliminary data.</text>
</comment>
<comment type="subcellular location">
    <subcellularLocation>
        <location evidence="1">Cell membrane</location>
        <topology evidence="1">Multi-pass membrane protein</topology>
    </subcellularLocation>
</comment>
<feature type="transmembrane region" description="Helical" evidence="6">
    <location>
        <begin position="243"/>
        <end position="265"/>
    </location>
</feature>
<dbReference type="Pfam" id="PF13440">
    <property type="entry name" value="Polysacc_synt_3"/>
    <property type="match status" value="1"/>
</dbReference>
<feature type="transmembrane region" description="Helical" evidence="6">
    <location>
        <begin position="310"/>
        <end position="334"/>
    </location>
</feature>
<organism evidence="7 8">
    <name type="scientific">Pseudalkalibacillus berkeleyi</name>
    <dbReference type="NCBI Taxonomy" id="1069813"/>
    <lineage>
        <taxon>Bacteria</taxon>
        <taxon>Bacillati</taxon>
        <taxon>Bacillota</taxon>
        <taxon>Bacilli</taxon>
        <taxon>Bacillales</taxon>
        <taxon>Fictibacillaceae</taxon>
        <taxon>Pseudalkalibacillus</taxon>
    </lineage>
</organism>
<gene>
    <name evidence="7" type="ORF">L2716_13430</name>
</gene>
<dbReference type="PANTHER" id="PTHR30250:SF28">
    <property type="entry name" value="POLYSACCHARIDE BIOSYNTHESIS PROTEIN"/>
    <property type="match status" value="1"/>
</dbReference>
<dbReference type="Proteomes" id="UP001649381">
    <property type="component" value="Unassembled WGS sequence"/>
</dbReference>
<keyword evidence="3 6" id="KW-0812">Transmembrane</keyword>
<dbReference type="EMBL" id="JAKIJS010000001">
    <property type="protein sequence ID" value="MCF6138732.1"/>
    <property type="molecule type" value="Genomic_DNA"/>
</dbReference>